<dbReference type="RefSeq" id="WP_099875644.1">
    <property type="nucleotide sequence ID" value="NZ_CP024608.1"/>
</dbReference>
<proteinExistence type="predicted"/>
<keyword evidence="1" id="KW-0812">Transmembrane</keyword>
<name>A0A2D2DL19_9BURK</name>
<keyword evidence="3" id="KW-1185">Reference proteome</keyword>
<gene>
    <name evidence="2" type="ORF">CR152_14935</name>
</gene>
<evidence type="ECO:0000313" key="2">
    <source>
        <dbReference type="EMBL" id="ATQ75678.1"/>
    </source>
</evidence>
<dbReference type="EMBL" id="CP024608">
    <property type="protein sequence ID" value="ATQ75678.1"/>
    <property type="molecule type" value="Genomic_DNA"/>
</dbReference>
<evidence type="ECO:0000256" key="1">
    <source>
        <dbReference type="SAM" id="Phobius"/>
    </source>
</evidence>
<feature type="transmembrane region" description="Helical" evidence="1">
    <location>
        <begin position="112"/>
        <end position="133"/>
    </location>
</feature>
<protein>
    <recommendedName>
        <fullName evidence="4">Transmembrane protein</fullName>
    </recommendedName>
</protein>
<keyword evidence="1" id="KW-0472">Membrane</keyword>
<evidence type="ECO:0008006" key="4">
    <source>
        <dbReference type="Google" id="ProtNLM"/>
    </source>
</evidence>
<organism evidence="2 3">
    <name type="scientific">Massilia violaceinigra</name>
    <dbReference type="NCBI Taxonomy" id="2045208"/>
    <lineage>
        <taxon>Bacteria</taxon>
        <taxon>Pseudomonadati</taxon>
        <taxon>Pseudomonadota</taxon>
        <taxon>Betaproteobacteria</taxon>
        <taxon>Burkholderiales</taxon>
        <taxon>Oxalobacteraceae</taxon>
        <taxon>Telluria group</taxon>
        <taxon>Massilia</taxon>
    </lineage>
</organism>
<accession>A0A2D2DL19</accession>
<feature type="transmembrane region" description="Helical" evidence="1">
    <location>
        <begin position="59"/>
        <end position="81"/>
    </location>
</feature>
<keyword evidence="1" id="KW-1133">Transmembrane helix</keyword>
<sequence length="197" mass="22347">MTRPTRRRYRLLAPLVYLAALILLLEEWLWDTGTRIGAVIARWPPVRQLDARIRALPPYWALCAFALPAVLLFPVKLLALIAIANGHAVTGVAVIVLAKIGGAAAVTRLYSLTLPSLLTLAWFARWHGAFMAFKDKWIGALKGTLAYQRSSRAALALRDRLRRAFKAFRRRAPGGRHSMRATRILRRFVAMWRARRR</sequence>
<dbReference type="AlphaFoldDB" id="A0A2D2DL19"/>
<reference evidence="2" key="1">
    <citation type="submission" date="2017-10" db="EMBL/GenBank/DDBJ databases">
        <title>Massilia psychrophilum sp. nov., a novel purple-pigmented bacterium isolated from Tianshan glacier, Xinjiang Municipality, China.</title>
        <authorList>
            <person name="Wang H."/>
        </authorList>
    </citation>
    <scope>NUCLEOTIDE SEQUENCE [LARGE SCALE GENOMIC DNA]</scope>
    <source>
        <strain evidence="2">B2</strain>
    </source>
</reference>
<dbReference type="KEGG" id="mass:CR152_14935"/>
<dbReference type="Proteomes" id="UP000229897">
    <property type="component" value="Chromosome"/>
</dbReference>
<dbReference type="OrthoDB" id="8900679at2"/>
<evidence type="ECO:0000313" key="3">
    <source>
        <dbReference type="Proteomes" id="UP000229897"/>
    </source>
</evidence>